<evidence type="ECO:0000256" key="4">
    <source>
        <dbReference type="ARBA" id="ARBA00022692"/>
    </source>
</evidence>
<dbReference type="InterPro" id="IPR029044">
    <property type="entry name" value="Nucleotide-diphossugar_trans"/>
</dbReference>
<organism evidence="15">
    <name type="scientific">Sesamum radiatum</name>
    <name type="common">Black benniseed</name>
    <dbReference type="NCBI Taxonomy" id="300843"/>
    <lineage>
        <taxon>Eukaryota</taxon>
        <taxon>Viridiplantae</taxon>
        <taxon>Streptophyta</taxon>
        <taxon>Embryophyta</taxon>
        <taxon>Tracheophyta</taxon>
        <taxon>Spermatophyta</taxon>
        <taxon>Magnoliopsida</taxon>
        <taxon>eudicotyledons</taxon>
        <taxon>Gunneridae</taxon>
        <taxon>Pentapetalae</taxon>
        <taxon>asterids</taxon>
        <taxon>lamiids</taxon>
        <taxon>Lamiales</taxon>
        <taxon>Pedaliaceae</taxon>
        <taxon>Sesamum</taxon>
    </lineage>
</organism>
<accession>A0AAW2UN64</accession>
<dbReference type="SUPFAM" id="SSF53448">
    <property type="entry name" value="Nucleotide-diphospho-sugar transferases"/>
    <property type="match status" value="1"/>
</dbReference>
<evidence type="ECO:0000256" key="5">
    <source>
        <dbReference type="ARBA" id="ARBA00022989"/>
    </source>
</evidence>
<proteinExistence type="inferred from homology"/>
<feature type="transmembrane region" description="Helical" evidence="13">
    <location>
        <begin position="394"/>
        <end position="413"/>
    </location>
</feature>
<evidence type="ECO:0000256" key="12">
    <source>
        <dbReference type="ARBA" id="ARBA00076024"/>
    </source>
</evidence>
<reference evidence="15" key="1">
    <citation type="submission" date="2020-06" db="EMBL/GenBank/DDBJ databases">
        <authorList>
            <person name="Li T."/>
            <person name="Hu X."/>
            <person name="Zhang T."/>
            <person name="Song X."/>
            <person name="Zhang H."/>
            <person name="Dai N."/>
            <person name="Sheng W."/>
            <person name="Hou X."/>
            <person name="Wei L."/>
        </authorList>
    </citation>
    <scope>NUCLEOTIDE SEQUENCE</scope>
    <source>
        <strain evidence="15">G02</strain>
        <tissue evidence="15">Leaf</tissue>
    </source>
</reference>
<evidence type="ECO:0000256" key="6">
    <source>
        <dbReference type="ARBA" id="ARBA00023034"/>
    </source>
</evidence>
<evidence type="ECO:0000259" key="14">
    <source>
        <dbReference type="Pfam" id="PF13632"/>
    </source>
</evidence>
<keyword evidence="2" id="KW-0328">Glycosyltransferase</keyword>
<comment type="subcellular location">
    <subcellularLocation>
        <location evidence="1">Golgi apparatus membrane</location>
        <topology evidence="1">Multi-pass membrane protein</topology>
    </subcellularLocation>
</comment>
<evidence type="ECO:0000256" key="13">
    <source>
        <dbReference type="SAM" id="Phobius"/>
    </source>
</evidence>
<dbReference type="GO" id="GO:0071555">
    <property type="term" value="P:cell wall organization"/>
    <property type="evidence" value="ECO:0007669"/>
    <property type="project" value="UniProtKB-KW"/>
</dbReference>
<feature type="transmembrane region" description="Helical" evidence="13">
    <location>
        <begin position="425"/>
        <end position="453"/>
    </location>
</feature>
<keyword evidence="5 13" id="KW-1133">Transmembrane helix</keyword>
<dbReference type="GO" id="GO:0047259">
    <property type="term" value="F:glucomannan 4-beta-mannosyltransferase activity"/>
    <property type="evidence" value="ECO:0007669"/>
    <property type="project" value="UniProtKB-EC"/>
</dbReference>
<evidence type="ECO:0000256" key="8">
    <source>
        <dbReference type="ARBA" id="ARBA00023316"/>
    </source>
</evidence>
<evidence type="ECO:0000256" key="10">
    <source>
        <dbReference type="ARBA" id="ARBA00060879"/>
    </source>
</evidence>
<keyword evidence="3" id="KW-0808">Transferase</keyword>
<name>A0AAW2UN64_SESRA</name>
<dbReference type="FunFam" id="3.90.550.10:FF:000015">
    <property type="entry name" value="Glucomannan 4-beta-mannosyltransferase 9"/>
    <property type="match status" value="1"/>
</dbReference>
<gene>
    <name evidence="15" type="ORF">Sradi_1242300</name>
</gene>
<dbReference type="PANTHER" id="PTHR32044">
    <property type="entry name" value="GLUCOMANNAN 4-BETA-MANNOSYLTRANSFERASE 9"/>
    <property type="match status" value="1"/>
</dbReference>
<dbReference type="Gene3D" id="3.90.550.10">
    <property type="entry name" value="Spore Coat Polysaccharide Biosynthesis Protein SpsA, Chain A"/>
    <property type="match status" value="1"/>
</dbReference>
<reference evidence="15" key="2">
    <citation type="journal article" date="2024" name="Plant">
        <title>Genomic evolution and insights into agronomic trait innovations of Sesamum species.</title>
        <authorList>
            <person name="Miao H."/>
            <person name="Wang L."/>
            <person name="Qu L."/>
            <person name="Liu H."/>
            <person name="Sun Y."/>
            <person name="Le M."/>
            <person name="Wang Q."/>
            <person name="Wei S."/>
            <person name="Zheng Y."/>
            <person name="Lin W."/>
            <person name="Duan Y."/>
            <person name="Cao H."/>
            <person name="Xiong S."/>
            <person name="Wang X."/>
            <person name="Wei L."/>
            <person name="Li C."/>
            <person name="Ma Q."/>
            <person name="Ju M."/>
            <person name="Zhao R."/>
            <person name="Li G."/>
            <person name="Mu C."/>
            <person name="Tian Q."/>
            <person name="Mei H."/>
            <person name="Zhang T."/>
            <person name="Gao T."/>
            <person name="Zhang H."/>
        </authorList>
    </citation>
    <scope>NUCLEOTIDE SEQUENCE</scope>
    <source>
        <strain evidence="15">G02</strain>
    </source>
</reference>
<sequence>MQQINSVFKEAMAGISKKALAAEWLLGSPAAEIGRLWRILRASFIVPLLRVSLYVCLVMSTMLLIEWLYIGGVVLYVKMFGRKPERRYKWEAVEDGSETGSAAFPMVLVQIPLFNEKEVYKLSIGAACSLSWPADRLLIQVVDGSTDILIKDMVEKECMKWAGRGINIIHQTRETREGYKAGALKEGLNYDYVKECEYVAIFDADFQPEPDFLRRALPFLIHNQDIALVQARWRFFTGKFSMSLKHELSYDFPVNADECLLTRLEEMSLDYHFTAEQEAGSTVHAFFGFNGSAGIWRIAAINEAGGWDDRTTAEDMDLAVRAVLKGWKLVYVGDLEVKSELPSTLKAFRSQQHRWSCGPCNLFGKIVMDVIKSKKVSLWKKVYMIYNFFFVRKIVGHTCIFFSYCLVLPLTILIPEVNVPKGGAVFIPCIIAGINSILATPRSLHLVFLWILFENVMSLHLTKAIVTGLLGTKNANEWIITEKIGDSTKIKTNNEPVAPEKPRSEVLRDRILLPELGFAMFLFLSGGYGFLYRNDYYFVYLFLQGITFTIVGFGLIGT</sequence>
<keyword evidence="8" id="KW-0961">Cell wall biogenesis/degradation</keyword>
<evidence type="ECO:0000256" key="9">
    <source>
        <dbReference type="ARBA" id="ARBA00051800"/>
    </source>
</evidence>
<dbReference type="PANTHER" id="PTHR32044:SF17">
    <property type="entry name" value="GLUCOMANNAN 4-BETA-MANNOSYLTRANSFERASE 2"/>
    <property type="match status" value="1"/>
</dbReference>
<dbReference type="AlphaFoldDB" id="A0AAW2UN64"/>
<keyword evidence="7 13" id="KW-0472">Membrane</keyword>
<dbReference type="Pfam" id="PF13632">
    <property type="entry name" value="Glyco_trans_2_3"/>
    <property type="match status" value="1"/>
</dbReference>
<dbReference type="GO" id="GO:0000139">
    <property type="term" value="C:Golgi membrane"/>
    <property type="evidence" value="ECO:0007669"/>
    <property type="project" value="UniProtKB-SubCell"/>
</dbReference>
<dbReference type="GO" id="GO:0051753">
    <property type="term" value="F:mannan synthase activity"/>
    <property type="evidence" value="ECO:0007669"/>
    <property type="project" value="TreeGrafter"/>
</dbReference>
<evidence type="ECO:0000256" key="11">
    <source>
        <dbReference type="ARBA" id="ARBA00066505"/>
    </source>
</evidence>
<evidence type="ECO:0000256" key="1">
    <source>
        <dbReference type="ARBA" id="ARBA00004653"/>
    </source>
</evidence>
<feature type="transmembrane region" description="Helical" evidence="13">
    <location>
        <begin position="537"/>
        <end position="556"/>
    </location>
</feature>
<comment type="catalytic activity">
    <reaction evidence="9">
        <text>GDP-mannose + (glucomannan)n = GDP + (glucomannan)n+1.</text>
        <dbReference type="EC" id="2.4.1.32"/>
    </reaction>
</comment>
<comment type="similarity">
    <text evidence="10">Belongs to the glycosyltransferase 2 family. Plant cellulose synthase-like A subfamily.</text>
</comment>
<evidence type="ECO:0000256" key="2">
    <source>
        <dbReference type="ARBA" id="ARBA00022676"/>
    </source>
</evidence>
<evidence type="ECO:0000256" key="7">
    <source>
        <dbReference type="ARBA" id="ARBA00023136"/>
    </source>
</evidence>
<protein>
    <recommendedName>
        <fullName evidence="11">glucomannan 4-beta-mannosyltransferase</fullName>
        <ecNumber evidence="11">2.4.1.32</ecNumber>
    </recommendedName>
    <alternativeName>
        <fullName evidence="12">Glucomannan synthase</fullName>
    </alternativeName>
</protein>
<feature type="transmembrane region" description="Helical" evidence="13">
    <location>
        <begin position="511"/>
        <end position="531"/>
    </location>
</feature>
<evidence type="ECO:0000313" key="15">
    <source>
        <dbReference type="EMBL" id="KAL0418288.1"/>
    </source>
</evidence>
<dbReference type="EMBL" id="JACGWJ010000005">
    <property type="protein sequence ID" value="KAL0418288.1"/>
    <property type="molecule type" value="Genomic_DNA"/>
</dbReference>
<keyword evidence="4 13" id="KW-0812">Transmembrane</keyword>
<feature type="domain" description="Glycosyltransferase 2-like" evidence="14">
    <location>
        <begin position="198"/>
        <end position="408"/>
    </location>
</feature>
<feature type="transmembrane region" description="Helical" evidence="13">
    <location>
        <begin position="51"/>
        <end position="77"/>
    </location>
</feature>
<evidence type="ECO:0000256" key="3">
    <source>
        <dbReference type="ARBA" id="ARBA00022679"/>
    </source>
</evidence>
<dbReference type="EC" id="2.4.1.32" evidence="11"/>
<comment type="caution">
    <text evidence="15">The sequence shown here is derived from an EMBL/GenBank/DDBJ whole genome shotgun (WGS) entry which is preliminary data.</text>
</comment>
<keyword evidence="6" id="KW-0333">Golgi apparatus</keyword>
<dbReference type="InterPro" id="IPR001173">
    <property type="entry name" value="Glyco_trans_2-like"/>
</dbReference>